<dbReference type="NCBIfam" id="NF004162">
    <property type="entry name" value="PRK05627.1-5"/>
    <property type="match status" value="1"/>
</dbReference>
<comment type="function">
    <text evidence="1">Catalyzes the phosphorylation of riboflavin to FMN followed by the adenylation of FMN to FAD.</text>
</comment>
<dbReference type="NCBIfam" id="NF004160">
    <property type="entry name" value="PRK05627.1-3"/>
    <property type="match status" value="1"/>
</dbReference>
<keyword evidence="5 15" id="KW-0288">FMN</keyword>
<gene>
    <name evidence="17" type="ORF">FPL14_02080</name>
</gene>
<dbReference type="SUPFAM" id="SSF82114">
    <property type="entry name" value="Riboflavin kinase-like"/>
    <property type="match status" value="1"/>
</dbReference>
<dbReference type="GO" id="GO:0003919">
    <property type="term" value="F:FMN adenylyltransferase activity"/>
    <property type="evidence" value="ECO:0007669"/>
    <property type="project" value="UniProtKB-UniRule"/>
</dbReference>
<keyword evidence="7 15" id="KW-0548">Nucleotidyltransferase</keyword>
<dbReference type="Proteomes" id="UP000515679">
    <property type="component" value="Chromosome"/>
</dbReference>
<sequence>MERFDLSVANVTGALPEGAIKERGISLAIGFFDGVHLGHQEVVRQAVALAREQGLVPAVMTFDPHPRVVLGHGSQYQTVLTPLTDKLSLLSELGVEAAYIIRFDRSFSEVTAEQFVKTLINPLNVKATTIGFDFAFGHRGEGNAETLRLHGTGDAQVQVVPPVFLEGNKVSSTRIRDRLAEGASREATELLGRPYVIKGEVVHGDARGRLLGFPTANLSPEQSYVIPRSGVYAIHIDVLSNSGVSEGRYNGVLNVGYRPTFDAPGGALKLEAHLFDFAGDLYGRQLALTFHTFLRAEKKFESIDQLVAQISSDSGRAREIFSVIVQD</sequence>
<dbReference type="EMBL" id="CP041969">
    <property type="protein sequence ID" value="QMV40120.1"/>
    <property type="molecule type" value="Genomic_DNA"/>
</dbReference>
<dbReference type="GO" id="GO:0008531">
    <property type="term" value="F:riboflavin kinase activity"/>
    <property type="evidence" value="ECO:0007669"/>
    <property type="project" value="UniProtKB-UniRule"/>
</dbReference>
<dbReference type="KEGG" id="cchl:FPL14_02080"/>
<dbReference type="Gene3D" id="2.40.30.30">
    <property type="entry name" value="Riboflavin kinase-like"/>
    <property type="match status" value="1"/>
</dbReference>
<keyword evidence="9 15" id="KW-0418">Kinase</keyword>
<dbReference type="PANTHER" id="PTHR22749">
    <property type="entry name" value="RIBOFLAVIN KINASE/FMN ADENYLYLTRANSFERASE"/>
    <property type="match status" value="1"/>
</dbReference>
<dbReference type="RefSeq" id="WP_182301480.1">
    <property type="nucleotide sequence ID" value="NZ_CP041969.1"/>
</dbReference>
<feature type="domain" description="Riboflavin kinase" evidence="16">
    <location>
        <begin position="190"/>
        <end position="322"/>
    </location>
</feature>
<evidence type="ECO:0000313" key="18">
    <source>
        <dbReference type="Proteomes" id="UP000515679"/>
    </source>
</evidence>
<comment type="catalytic activity">
    <reaction evidence="13 15">
        <text>riboflavin + ATP = FMN + ADP + H(+)</text>
        <dbReference type="Rhea" id="RHEA:14357"/>
        <dbReference type="ChEBI" id="CHEBI:15378"/>
        <dbReference type="ChEBI" id="CHEBI:30616"/>
        <dbReference type="ChEBI" id="CHEBI:57986"/>
        <dbReference type="ChEBI" id="CHEBI:58210"/>
        <dbReference type="ChEBI" id="CHEBI:456216"/>
        <dbReference type="EC" id="2.7.1.26"/>
    </reaction>
</comment>
<accession>A0A7G5BT36</accession>
<keyword evidence="11 15" id="KW-0067">ATP-binding</keyword>
<dbReference type="InterPro" id="IPR015865">
    <property type="entry name" value="Riboflavin_kinase_bac/euk"/>
</dbReference>
<evidence type="ECO:0000256" key="13">
    <source>
        <dbReference type="ARBA" id="ARBA00047880"/>
    </source>
</evidence>
<dbReference type="InterPro" id="IPR023465">
    <property type="entry name" value="Riboflavin_kinase_dom_sf"/>
</dbReference>
<keyword evidence="12" id="KW-0511">Multifunctional enzyme</keyword>
<dbReference type="FunFam" id="3.40.50.620:FF:000021">
    <property type="entry name" value="Riboflavin biosynthesis protein"/>
    <property type="match status" value="1"/>
</dbReference>
<proteinExistence type="inferred from homology"/>
<comment type="pathway">
    <text evidence="2 15">Cofactor biosynthesis; FAD biosynthesis; FAD from FMN: step 1/1.</text>
</comment>
<dbReference type="Gene3D" id="3.40.50.620">
    <property type="entry name" value="HUPs"/>
    <property type="match status" value="1"/>
</dbReference>
<evidence type="ECO:0000256" key="8">
    <source>
        <dbReference type="ARBA" id="ARBA00022741"/>
    </source>
</evidence>
<dbReference type="NCBIfam" id="TIGR00083">
    <property type="entry name" value="ribF"/>
    <property type="match status" value="1"/>
</dbReference>
<protein>
    <recommendedName>
        <fullName evidence="15">Riboflavin biosynthesis protein</fullName>
    </recommendedName>
    <domain>
        <recommendedName>
            <fullName evidence="15">Riboflavin kinase</fullName>
            <ecNumber evidence="15">2.7.1.26</ecNumber>
        </recommendedName>
        <alternativeName>
            <fullName evidence="15">Flavokinase</fullName>
        </alternativeName>
    </domain>
    <domain>
        <recommendedName>
            <fullName evidence="15">FMN adenylyltransferase</fullName>
            <ecNumber evidence="15">2.7.7.2</ecNumber>
        </recommendedName>
        <alternativeName>
            <fullName evidence="15">FAD pyrophosphorylase</fullName>
        </alternativeName>
        <alternativeName>
            <fullName evidence="15">FAD synthase</fullName>
        </alternativeName>
    </domain>
</protein>
<dbReference type="UniPathway" id="UPA00277">
    <property type="reaction ID" value="UER00407"/>
</dbReference>
<evidence type="ECO:0000256" key="1">
    <source>
        <dbReference type="ARBA" id="ARBA00002121"/>
    </source>
</evidence>
<dbReference type="InterPro" id="IPR015864">
    <property type="entry name" value="FAD_synthase"/>
</dbReference>
<keyword evidence="10 15" id="KW-0274">FAD</keyword>
<evidence type="ECO:0000256" key="15">
    <source>
        <dbReference type="PIRNR" id="PIRNR004491"/>
    </source>
</evidence>
<dbReference type="EC" id="2.7.1.26" evidence="15"/>
<evidence type="ECO:0000256" key="10">
    <source>
        <dbReference type="ARBA" id="ARBA00022827"/>
    </source>
</evidence>
<dbReference type="InterPro" id="IPR002606">
    <property type="entry name" value="Riboflavin_kinase_bac"/>
</dbReference>
<organism evidence="17 18">
    <name type="scientific">Cohnella cholangitidis</name>
    <dbReference type="NCBI Taxonomy" id="2598458"/>
    <lineage>
        <taxon>Bacteria</taxon>
        <taxon>Bacillati</taxon>
        <taxon>Bacillota</taxon>
        <taxon>Bacilli</taxon>
        <taxon>Bacillales</taxon>
        <taxon>Paenibacillaceae</taxon>
        <taxon>Cohnella</taxon>
    </lineage>
</organism>
<keyword evidence="6 15" id="KW-0808">Transferase</keyword>
<reference evidence="17 18" key="1">
    <citation type="submission" date="2019-07" db="EMBL/GenBank/DDBJ databases">
        <authorList>
            <person name="Kim J.K."/>
            <person name="Cheong H.-M."/>
            <person name="Choi Y."/>
            <person name="Hwang K.J."/>
            <person name="Lee S."/>
            <person name="Choi C."/>
        </authorList>
    </citation>
    <scope>NUCLEOTIDE SEQUENCE [LARGE SCALE GENOMIC DNA]</scope>
    <source>
        <strain evidence="17 18">KS 22</strain>
    </source>
</reference>
<evidence type="ECO:0000256" key="14">
    <source>
        <dbReference type="ARBA" id="ARBA00049494"/>
    </source>
</evidence>
<keyword evidence="18" id="KW-1185">Reference proteome</keyword>
<keyword evidence="4 15" id="KW-0285">Flavoprotein</keyword>
<dbReference type="GO" id="GO:0009231">
    <property type="term" value="P:riboflavin biosynthetic process"/>
    <property type="evidence" value="ECO:0007669"/>
    <property type="project" value="InterPro"/>
</dbReference>
<dbReference type="PANTHER" id="PTHR22749:SF6">
    <property type="entry name" value="RIBOFLAVIN KINASE"/>
    <property type="match status" value="1"/>
</dbReference>
<dbReference type="InterPro" id="IPR023468">
    <property type="entry name" value="Riboflavin_kinase"/>
</dbReference>
<dbReference type="Pfam" id="PF06574">
    <property type="entry name" value="FAD_syn"/>
    <property type="match status" value="1"/>
</dbReference>
<evidence type="ECO:0000256" key="6">
    <source>
        <dbReference type="ARBA" id="ARBA00022679"/>
    </source>
</evidence>
<dbReference type="GO" id="GO:0005524">
    <property type="term" value="F:ATP binding"/>
    <property type="evidence" value="ECO:0007669"/>
    <property type="project" value="UniProtKB-UniRule"/>
</dbReference>
<evidence type="ECO:0000256" key="12">
    <source>
        <dbReference type="ARBA" id="ARBA00023268"/>
    </source>
</evidence>
<comment type="similarity">
    <text evidence="15">Belongs to the ribF family.</text>
</comment>
<name>A0A7G5BT36_9BACL</name>
<evidence type="ECO:0000256" key="7">
    <source>
        <dbReference type="ARBA" id="ARBA00022695"/>
    </source>
</evidence>
<dbReference type="PIRSF" id="PIRSF004491">
    <property type="entry name" value="FAD_Synth"/>
    <property type="match status" value="1"/>
</dbReference>
<dbReference type="InterPro" id="IPR014729">
    <property type="entry name" value="Rossmann-like_a/b/a_fold"/>
</dbReference>
<evidence type="ECO:0000256" key="2">
    <source>
        <dbReference type="ARBA" id="ARBA00004726"/>
    </source>
</evidence>
<keyword evidence="8 15" id="KW-0547">Nucleotide-binding</keyword>
<dbReference type="AlphaFoldDB" id="A0A7G5BT36"/>
<dbReference type="CDD" id="cd02064">
    <property type="entry name" value="FAD_synthetase_N"/>
    <property type="match status" value="1"/>
</dbReference>
<dbReference type="GO" id="GO:0009398">
    <property type="term" value="P:FMN biosynthetic process"/>
    <property type="evidence" value="ECO:0007669"/>
    <property type="project" value="UniProtKB-UniRule"/>
</dbReference>
<evidence type="ECO:0000259" key="16">
    <source>
        <dbReference type="SMART" id="SM00904"/>
    </source>
</evidence>
<dbReference type="EC" id="2.7.7.2" evidence="15"/>
<evidence type="ECO:0000256" key="5">
    <source>
        <dbReference type="ARBA" id="ARBA00022643"/>
    </source>
</evidence>
<dbReference type="UniPathway" id="UPA00276">
    <property type="reaction ID" value="UER00406"/>
</dbReference>
<dbReference type="SUPFAM" id="SSF52374">
    <property type="entry name" value="Nucleotidylyl transferase"/>
    <property type="match status" value="1"/>
</dbReference>
<dbReference type="FunFam" id="2.40.30.30:FF:000003">
    <property type="entry name" value="Riboflavin biosynthesis protein"/>
    <property type="match status" value="1"/>
</dbReference>
<dbReference type="Pfam" id="PF01687">
    <property type="entry name" value="Flavokinase"/>
    <property type="match status" value="1"/>
</dbReference>
<evidence type="ECO:0000313" key="17">
    <source>
        <dbReference type="EMBL" id="QMV40120.1"/>
    </source>
</evidence>
<evidence type="ECO:0000256" key="11">
    <source>
        <dbReference type="ARBA" id="ARBA00022840"/>
    </source>
</evidence>
<dbReference type="SMART" id="SM00904">
    <property type="entry name" value="Flavokinase"/>
    <property type="match status" value="1"/>
</dbReference>
<evidence type="ECO:0000256" key="9">
    <source>
        <dbReference type="ARBA" id="ARBA00022777"/>
    </source>
</evidence>
<comment type="pathway">
    <text evidence="3 15">Cofactor biosynthesis; FMN biosynthesis; FMN from riboflavin (ATP route): step 1/1.</text>
</comment>
<dbReference type="GO" id="GO:0006747">
    <property type="term" value="P:FAD biosynthetic process"/>
    <property type="evidence" value="ECO:0007669"/>
    <property type="project" value="UniProtKB-UniRule"/>
</dbReference>
<evidence type="ECO:0000256" key="4">
    <source>
        <dbReference type="ARBA" id="ARBA00022630"/>
    </source>
</evidence>
<comment type="catalytic activity">
    <reaction evidence="14 15">
        <text>FMN + ATP + H(+) = FAD + diphosphate</text>
        <dbReference type="Rhea" id="RHEA:17237"/>
        <dbReference type="ChEBI" id="CHEBI:15378"/>
        <dbReference type="ChEBI" id="CHEBI:30616"/>
        <dbReference type="ChEBI" id="CHEBI:33019"/>
        <dbReference type="ChEBI" id="CHEBI:57692"/>
        <dbReference type="ChEBI" id="CHEBI:58210"/>
        <dbReference type="EC" id="2.7.7.2"/>
    </reaction>
</comment>
<evidence type="ECO:0000256" key="3">
    <source>
        <dbReference type="ARBA" id="ARBA00005201"/>
    </source>
</evidence>